<keyword evidence="2" id="KW-1185">Reference proteome</keyword>
<dbReference type="KEGG" id="nmes:H9L09_18805"/>
<sequence>MTARDRLAAALHRLNCLHQQHLGRQPGQPDAVDYNAADALLAGDWVDQLVAERRDDAITWDVTCLNCARLLGQLYGEYARGYQAGFHARVVDPPDLRPLHVGRDGMGNWETTCPTHGPVATSSDWSGAMEAAWGHIAMVRHDSWTEELVT</sequence>
<accession>A0A7G9RA70</accession>
<protein>
    <submittedName>
        <fullName evidence="1">Uncharacterized protein</fullName>
    </submittedName>
</protein>
<dbReference type="EMBL" id="CP060713">
    <property type="protein sequence ID" value="QNN52495.1"/>
    <property type="molecule type" value="Genomic_DNA"/>
</dbReference>
<dbReference type="RefSeq" id="WP_187578337.1">
    <property type="nucleotide sequence ID" value="NZ_CP060713.1"/>
</dbReference>
<dbReference type="Proteomes" id="UP000515947">
    <property type="component" value="Chromosome"/>
</dbReference>
<reference evidence="1 2" key="1">
    <citation type="submission" date="2020-08" db="EMBL/GenBank/DDBJ databases">
        <title>Genome sequence of Nocardioides mesophilus KACC 16243T.</title>
        <authorList>
            <person name="Hyun D.-W."/>
            <person name="Bae J.-W."/>
        </authorList>
    </citation>
    <scope>NUCLEOTIDE SEQUENCE [LARGE SCALE GENOMIC DNA]</scope>
    <source>
        <strain evidence="1 2">KACC 16243</strain>
    </source>
</reference>
<name>A0A7G9RA70_9ACTN</name>
<evidence type="ECO:0000313" key="2">
    <source>
        <dbReference type="Proteomes" id="UP000515947"/>
    </source>
</evidence>
<proteinExistence type="predicted"/>
<organism evidence="1 2">
    <name type="scientific">Nocardioides mesophilus</name>
    <dbReference type="NCBI Taxonomy" id="433659"/>
    <lineage>
        <taxon>Bacteria</taxon>
        <taxon>Bacillati</taxon>
        <taxon>Actinomycetota</taxon>
        <taxon>Actinomycetes</taxon>
        <taxon>Propionibacteriales</taxon>
        <taxon>Nocardioidaceae</taxon>
        <taxon>Nocardioides</taxon>
    </lineage>
</organism>
<evidence type="ECO:0000313" key="1">
    <source>
        <dbReference type="EMBL" id="QNN52495.1"/>
    </source>
</evidence>
<gene>
    <name evidence="1" type="ORF">H9L09_18805</name>
</gene>
<dbReference type="AlphaFoldDB" id="A0A7G9RA70"/>